<dbReference type="Gene3D" id="1.10.168.10">
    <property type="entry name" value="Phosducin, domain 2"/>
    <property type="match status" value="1"/>
</dbReference>
<evidence type="ECO:0000313" key="6">
    <source>
        <dbReference type="EMBL" id="JAB59554.1"/>
    </source>
</evidence>
<feature type="domain" description="Phosducin" evidence="5">
    <location>
        <begin position="67"/>
        <end position="292"/>
    </location>
</feature>
<protein>
    <submittedName>
        <fullName evidence="6">Putative phosducin-like protein</fullName>
    </submittedName>
</protein>
<comment type="similarity">
    <text evidence="1">Belongs to the phosducin family.</text>
</comment>
<dbReference type="EMBL" id="GANO01000317">
    <property type="protein sequence ID" value="JAB59554.1"/>
    <property type="molecule type" value="mRNA"/>
</dbReference>
<dbReference type="PANTHER" id="PTHR46052">
    <property type="entry name" value="PHOSDUCIN-LIKE PROTEIN"/>
    <property type="match status" value="1"/>
</dbReference>
<feature type="compositionally biased region" description="Acidic residues" evidence="4">
    <location>
        <begin position="20"/>
        <end position="36"/>
    </location>
</feature>
<dbReference type="PANTHER" id="PTHR46052:SF1">
    <property type="entry name" value="PHOSDUCIN-LIKE PROTEIN"/>
    <property type="match status" value="1"/>
</dbReference>
<dbReference type="InterPro" id="IPR023196">
    <property type="entry name" value="Phosducin_N_dom_sf"/>
</dbReference>
<dbReference type="InterPro" id="IPR024253">
    <property type="entry name" value="Phosducin_thioredoxin-like_dom"/>
</dbReference>
<evidence type="ECO:0000256" key="1">
    <source>
        <dbReference type="ARBA" id="ARBA00009686"/>
    </source>
</evidence>
<evidence type="ECO:0000259" key="5">
    <source>
        <dbReference type="Pfam" id="PF02114"/>
    </source>
</evidence>
<feature type="region of interest" description="Disordered" evidence="4">
    <location>
        <begin position="1"/>
        <end position="81"/>
    </location>
</feature>
<dbReference type="GO" id="GO:0008277">
    <property type="term" value="P:regulation of G protein-coupled receptor signaling pathway"/>
    <property type="evidence" value="ECO:0007669"/>
    <property type="project" value="InterPro"/>
</dbReference>
<dbReference type="SUPFAM" id="SSF52833">
    <property type="entry name" value="Thioredoxin-like"/>
    <property type="match status" value="1"/>
</dbReference>
<reference evidence="6" key="1">
    <citation type="journal article" date="2014" name="Insect Biochem. Mol. Biol.">
        <title>An insight into the sialome of the frog biting fly, Corethrella appendiculata.</title>
        <authorList>
            <person name="Ribeiro J.M.C."/>
            <person name="Chagas A.C."/>
            <person name="Pham V.M."/>
            <person name="Lounibos L.P."/>
            <person name="Calvo E."/>
        </authorList>
    </citation>
    <scope>NUCLEOTIDE SEQUENCE</scope>
    <source>
        <tissue evidence="6">Salivary glands</tissue>
    </source>
</reference>
<dbReference type="CDD" id="cd02987">
    <property type="entry name" value="Phd_like_Phd"/>
    <property type="match status" value="1"/>
</dbReference>
<accession>U5EYG4</accession>
<evidence type="ECO:0000256" key="3">
    <source>
        <dbReference type="SAM" id="Coils"/>
    </source>
</evidence>
<feature type="compositionally biased region" description="Basic and acidic residues" evidence="4">
    <location>
        <begin position="1"/>
        <end position="10"/>
    </location>
</feature>
<feature type="compositionally biased region" description="Polar residues" evidence="4">
    <location>
        <begin position="66"/>
        <end position="76"/>
    </location>
</feature>
<dbReference type="PRINTS" id="PR00677">
    <property type="entry name" value="PHOSDUCIN"/>
</dbReference>
<keyword evidence="2" id="KW-0597">Phosphoprotein</keyword>
<dbReference type="AlphaFoldDB" id="U5EYG4"/>
<organism evidence="6">
    <name type="scientific">Corethrella appendiculata</name>
    <dbReference type="NCBI Taxonomy" id="1370023"/>
    <lineage>
        <taxon>Eukaryota</taxon>
        <taxon>Metazoa</taxon>
        <taxon>Ecdysozoa</taxon>
        <taxon>Arthropoda</taxon>
        <taxon>Hexapoda</taxon>
        <taxon>Insecta</taxon>
        <taxon>Pterygota</taxon>
        <taxon>Neoptera</taxon>
        <taxon>Endopterygota</taxon>
        <taxon>Diptera</taxon>
        <taxon>Nematocera</taxon>
        <taxon>Culicoidea</taxon>
        <taxon>Chaoboridae</taxon>
        <taxon>Corethrella</taxon>
    </lineage>
</organism>
<dbReference type="InterPro" id="IPR001200">
    <property type="entry name" value="Phosducin"/>
</dbReference>
<name>U5EYG4_9DIPT</name>
<keyword evidence="3" id="KW-0175">Coiled coil</keyword>
<evidence type="ECO:0000256" key="4">
    <source>
        <dbReference type="SAM" id="MobiDB-lite"/>
    </source>
</evidence>
<dbReference type="Pfam" id="PF02114">
    <property type="entry name" value="Phosducin"/>
    <property type="match status" value="1"/>
</dbReference>
<proteinExistence type="evidence at transcript level"/>
<evidence type="ECO:0000256" key="2">
    <source>
        <dbReference type="ARBA" id="ARBA00022553"/>
    </source>
</evidence>
<dbReference type="InterPro" id="IPR036249">
    <property type="entry name" value="Thioredoxin-like_sf"/>
</dbReference>
<feature type="coiled-coil region" evidence="3">
    <location>
        <begin position="88"/>
        <end position="138"/>
    </location>
</feature>
<sequence length="300" mass="33739">MATLEDKLLGEKLNNYCSSSEDEGEEGGEGGEDDGKDTDPDKRTSSKKGGSSLKFIPEAELKNDATHWTGNSSNTGPKGVIKDWQRFKQLETEKRNEQERERLELMKKLSIKTRTKAEDEEAKKQEELDAELDELMNDDFLLEYQKKRMIEMLKLTGRMQTFGNVIGLCNGEDFLNAIDKENKNVTIIIHIYEDKVSACKRMNVELTKLAKEYSMVKFCKIVGSIAGISKLFKSSGIPALLVYKAGQVIGNFVRVTDDLGDDFCHSDIESFLIEHGMLPDKSTIPIITSSSNDNEDDDDK</sequence>
<dbReference type="InterPro" id="IPR051499">
    <property type="entry name" value="Phosducin-like_reg"/>
</dbReference>
<dbReference type="Gene3D" id="3.40.30.10">
    <property type="entry name" value="Glutaredoxin"/>
    <property type="match status" value="1"/>
</dbReference>